<protein>
    <submittedName>
        <fullName evidence="1">Uncharacterized protein</fullName>
    </submittedName>
</protein>
<sequence>MKNFRRLKSALMIVFVMISLTITTSDVYHMDNSLIVKPMGDEDVPGG</sequence>
<evidence type="ECO:0000313" key="1">
    <source>
        <dbReference type="EMBL" id="QUI24858.1"/>
    </source>
</evidence>
<reference evidence="1" key="1">
    <citation type="submission" date="2020-07" db="EMBL/GenBank/DDBJ databases">
        <title>Vallitalea pronyensis genome.</title>
        <authorList>
            <person name="Postec A."/>
        </authorList>
    </citation>
    <scope>NUCLEOTIDE SEQUENCE</scope>
    <source>
        <strain evidence="1">FatNI3</strain>
    </source>
</reference>
<gene>
    <name evidence="1" type="ORF">HZI73_22270</name>
</gene>
<dbReference type="Proteomes" id="UP000683246">
    <property type="component" value="Chromosome"/>
</dbReference>
<dbReference type="EMBL" id="CP058649">
    <property type="protein sequence ID" value="QUI24858.1"/>
    <property type="molecule type" value="Genomic_DNA"/>
</dbReference>
<dbReference type="AlphaFoldDB" id="A0A8J8MP83"/>
<organism evidence="1 2">
    <name type="scientific">Vallitalea pronyensis</name>
    <dbReference type="NCBI Taxonomy" id="1348613"/>
    <lineage>
        <taxon>Bacteria</taxon>
        <taxon>Bacillati</taxon>
        <taxon>Bacillota</taxon>
        <taxon>Clostridia</taxon>
        <taxon>Lachnospirales</taxon>
        <taxon>Vallitaleaceae</taxon>
        <taxon>Vallitalea</taxon>
    </lineage>
</organism>
<dbReference type="RefSeq" id="WP_212695557.1">
    <property type="nucleotide sequence ID" value="NZ_CP058649.1"/>
</dbReference>
<proteinExistence type="predicted"/>
<name>A0A8J8MP83_9FIRM</name>
<keyword evidence="2" id="KW-1185">Reference proteome</keyword>
<evidence type="ECO:0000313" key="2">
    <source>
        <dbReference type="Proteomes" id="UP000683246"/>
    </source>
</evidence>
<accession>A0A8J8MP83</accession>
<dbReference type="KEGG" id="vpy:HZI73_22270"/>